<feature type="compositionally biased region" description="Basic and acidic residues" evidence="1">
    <location>
        <begin position="23"/>
        <end position="32"/>
    </location>
</feature>
<organism evidence="2 3">
    <name type="scientific">Elaeis guineensis var. tenera</name>
    <name type="common">Oil palm</name>
    <dbReference type="NCBI Taxonomy" id="51953"/>
    <lineage>
        <taxon>Eukaryota</taxon>
        <taxon>Viridiplantae</taxon>
        <taxon>Streptophyta</taxon>
        <taxon>Embryophyta</taxon>
        <taxon>Tracheophyta</taxon>
        <taxon>Spermatophyta</taxon>
        <taxon>Magnoliopsida</taxon>
        <taxon>Liliopsida</taxon>
        <taxon>Arecaceae</taxon>
        <taxon>Arecoideae</taxon>
        <taxon>Cocoseae</taxon>
        <taxon>Elaeidinae</taxon>
        <taxon>Elaeis</taxon>
    </lineage>
</organism>
<keyword evidence="2" id="KW-1185">Reference proteome</keyword>
<proteinExistence type="predicted"/>
<dbReference type="GeneID" id="105047256"/>
<evidence type="ECO:0000313" key="2">
    <source>
        <dbReference type="Proteomes" id="UP000504607"/>
    </source>
</evidence>
<sequence>MATNDDGDDGRDGAESPAGTKPADGEIRPKSKGADFSYLIEQARSRPQEHRDLGTSQSAFSLDELSLHFMQGVSSMLSVRVEGLLSWCADDNFIVDDDPTSSCEVSFLSMDLHALAAQLSKLKLSQRLFVEEDLLPEELQIDKSKAYQISEQSGAPIVSEHKYSLTPARFLHEAELGKFADGQTNLCNSVNCDVHGIMQETVLEECQPQTSTEQATKLNATTGSIPPGRSGSREIQGPMSHLGLHTDPDLKQNRTSRFEAPAAEEELDVLLGSFSETSLSSSCMDRIIDNASTSRSATFNSSTHVSPFSVGQDPSSSGNNAGTALVDAIDDLRAEAALNDQKYATFNVSFQSLLGSKPPGDSNSSKQVGRAASLDDSIDDLLAEASLCLEEEKNMAYPEKQGTTSTMNFPSHSPLGSKPVDDFGSWFDTL</sequence>
<feature type="region of interest" description="Disordered" evidence="1">
    <location>
        <begin position="1"/>
        <end position="32"/>
    </location>
</feature>
<feature type="compositionally biased region" description="Polar residues" evidence="1">
    <location>
        <begin position="296"/>
        <end position="306"/>
    </location>
</feature>
<feature type="compositionally biased region" description="Polar residues" evidence="1">
    <location>
        <begin position="401"/>
        <end position="411"/>
    </location>
</feature>
<feature type="region of interest" description="Disordered" evidence="1">
    <location>
        <begin position="396"/>
        <end position="430"/>
    </location>
</feature>
<dbReference type="PANTHER" id="PTHR37260">
    <property type="entry name" value="PHOSPHORELAY PROTEIN"/>
    <property type="match status" value="1"/>
</dbReference>
<dbReference type="InterPro" id="IPR053342">
    <property type="entry name" value="Exosome_cofactor/PTGS_suppr"/>
</dbReference>
<feature type="compositionally biased region" description="Polar residues" evidence="1">
    <location>
        <begin position="312"/>
        <end position="322"/>
    </location>
</feature>
<dbReference type="RefSeq" id="XP_019706625.1">
    <property type="nucleotide sequence ID" value="XM_019851066.1"/>
</dbReference>
<name>A0A6J0PJU7_ELAGV</name>
<dbReference type="AlphaFoldDB" id="A0A6J0PJU7"/>
<accession>A0A6J0PJU7</accession>
<feature type="region of interest" description="Disordered" evidence="1">
    <location>
        <begin position="296"/>
        <end position="322"/>
    </location>
</feature>
<reference evidence="3" key="1">
    <citation type="submission" date="2025-08" db="UniProtKB">
        <authorList>
            <consortium name="RefSeq"/>
        </authorList>
    </citation>
    <scope>IDENTIFICATION</scope>
</reference>
<dbReference type="OrthoDB" id="685075at2759"/>
<evidence type="ECO:0000313" key="3">
    <source>
        <dbReference type="RefSeq" id="XP_019706625.1"/>
    </source>
</evidence>
<dbReference type="KEGG" id="egu:105047256"/>
<evidence type="ECO:0000256" key="1">
    <source>
        <dbReference type="SAM" id="MobiDB-lite"/>
    </source>
</evidence>
<dbReference type="PANTHER" id="PTHR37260:SF2">
    <property type="entry name" value="PROTEIN ECERIFERUM 16"/>
    <property type="match status" value="1"/>
</dbReference>
<gene>
    <name evidence="3" type="primary">LOC105047256</name>
</gene>
<protein>
    <submittedName>
        <fullName evidence="3">LOW QUALITY PROTEIN: uncharacterized protein LOC105047256</fullName>
    </submittedName>
</protein>
<dbReference type="Proteomes" id="UP000504607">
    <property type="component" value="Chromosome 6"/>
</dbReference>
<dbReference type="InParanoid" id="A0A6J0PJU7"/>